<dbReference type="InterPro" id="IPR036249">
    <property type="entry name" value="Thioredoxin-like_sf"/>
</dbReference>
<organism evidence="1">
    <name type="scientific">uncultured Solirubrobacteraceae bacterium</name>
    <dbReference type="NCBI Taxonomy" id="1162706"/>
    <lineage>
        <taxon>Bacteria</taxon>
        <taxon>Bacillati</taxon>
        <taxon>Actinomycetota</taxon>
        <taxon>Thermoleophilia</taxon>
        <taxon>Solirubrobacterales</taxon>
        <taxon>Solirubrobacteraceae</taxon>
        <taxon>environmental samples</taxon>
    </lineage>
</organism>
<dbReference type="Gene3D" id="3.40.30.10">
    <property type="entry name" value="Glutaredoxin"/>
    <property type="match status" value="1"/>
</dbReference>
<dbReference type="PANTHER" id="PTHR42852">
    <property type="entry name" value="THIOL:DISULFIDE INTERCHANGE PROTEIN DSBE"/>
    <property type="match status" value="1"/>
</dbReference>
<dbReference type="AlphaFoldDB" id="A0A6J4S9T8"/>
<dbReference type="PANTHER" id="PTHR42852:SF13">
    <property type="entry name" value="PROTEIN DIPZ"/>
    <property type="match status" value="1"/>
</dbReference>
<evidence type="ECO:0008006" key="2">
    <source>
        <dbReference type="Google" id="ProtNLM"/>
    </source>
</evidence>
<dbReference type="EMBL" id="CADCVR010000034">
    <property type="protein sequence ID" value="CAA9486324.1"/>
    <property type="molecule type" value="Genomic_DNA"/>
</dbReference>
<name>A0A6J4S9T8_9ACTN</name>
<dbReference type="SUPFAM" id="SSF52833">
    <property type="entry name" value="Thioredoxin-like"/>
    <property type="match status" value="1"/>
</dbReference>
<accession>A0A6J4S9T8</accession>
<gene>
    <name evidence="1" type="ORF">AVDCRST_MAG53-1023</name>
</gene>
<proteinExistence type="predicted"/>
<evidence type="ECO:0000313" key="1">
    <source>
        <dbReference type="EMBL" id="CAA9486324.1"/>
    </source>
</evidence>
<sequence length="249" mass="26857">MRAPSDSIAAPPLPALEWVNVAMLRMDQQVGHPVLVEFWDFCRINSLRTLPYVKAWHARYAEAGLRVIGLHAGAYPPSQDPAEVHAAVARLGLEYAVGVDAEFRAWRQFDVPGWPARYLFDARLRLFEYHHGEGGYAATERAIGELLGVAVEPVPPLRPEDAPDVVLVEPTREQLGAYHGAYGAGGVHVVVSGRGELRAGAEAIAVEHAGVVTVVEHPVHTEAVLELEAGPGVKIHATQFTPGLDPGDA</sequence>
<dbReference type="InterPro" id="IPR050553">
    <property type="entry name" value="Thioredoxin_ResA/DsbE_sf"/>
</dbReference>
<reference evidence="1" key="1">
    <citation type="submission" date="2020-02" db="EMBL/GenBank/DDBJ databases">
        <authorList>
            <person name="Meier V. D."/>
        </authorList>
    </citation>
    <scope>NUCLEOTIDE SEQUENCE</scope>
    <source>
        <strain evidence="1">AVDCRST_MAG53</strain>
    </source>
</reference>
<protein>
    <recommendedName>
        <fullName evidence="2">DipZ protein</fullName>
    </recommendedName>
</protein>